<feature type="domain" description="Enoyl reductase (ER)" evidence="7">
    <location>
        <begin position="12"/>
        <end position="364"/>
    </location>
</feature>
<keyword evidence="9" id="KW-1185">Reference proteome</keyword>
<dbReference type="Pfam" id="PF00107">
    <property type="entry name" value="ADH_zinc_N"/>
    <property type="match status" value="1"/>
</dbReference>
<keyword evidence="4 6" id="KW-0862">Zinc</keyword>
<keyword evidence="5" id="KW-0560">Oxidoreductase</keyword>
<dbReference type="PANTHER" id="PTHR43350:SF2">
    <property type="entry name" value="GROES-LIKE ZINC-BINDING ALCOHOL DEHYDROGENASE FAMILY PROTEIN"/>
    <property type="match status" value="1"/>
</dbReference>
<accession>A0A2W2H6G2</accession>
<gene>
    <name evidence="8" type="ORF">C1I98_02065</name>
</gene>
<dbReference type="Gene3D" id="3.40.50.720">
    <property type="entry name" value="NAD(P)-binding Rossmann-like Domain"/>
    <property type="match status" value="1"/>
</dbReference>
<evidence type="ECO:0000256" key="2">
    <source>
        <dbReference type="ARBA" id="ARBA00008072"/>
    </source>
</evidence>
<dbReference type="Gene3D" id="3.90.180.10">
    <property type="entry name" value="Medium-chain alcohol dehydrogenases, catalytic domain"/>
    <property type="match status" value="1"/>
</dbReference>
<dbReference type="InterPro" id="IPR011032">
    <property type="entry name" value="GroES-like_sf"/>
</dbReference>
<dbReference type="InterPro" id="IPR013154">
    <property type="entry name" value="ADH-like_N"/>
</dbReference>
<name>A0A2W2H6G2_9ACTN</name>
<dbReference type="SUPFAM" id="SSF51735">
    <property type="entry name" value="NAD(P)-binding Rossmann-fold domains"/>
    <property type="match status" value="1"/>
</dbReference>
<evidence type="ECO:0000256" key="1">
    <source>
        <dbReference type="ARBA" id="ARBA00001947"/>
    </source>
</evidence>
<dbReference type="InterPro" id="IPR013149">
    <property type="entry name" value="ADH-like_C"/>
</dbReference>
<dbReference type="GO" id="GO:0008270">
    <property type="term" value="F:zinc ion binding"/>
    <property type="evidence" value="ECO:0007669"/>
    <property type="project" value="InterPro"/>
</dbReference>
<reference evidence="8 9" key="1">
    <citation type="submission" date="2018-01" db="EMBL/GenBank/DDBJ databases">
        <title>Draft genome sequence of Sphaerisporangium sp. 7K107.</title>
        <authorList>
            <person name="Sahin N."/>
            <person name="Saygin H."/>
            <person name="Ay H."/>
        </authorList>
    </citation>
    <scope>NUCLEOTIDE SEQUENCE [LARGE SCALE GENOMIC DNA]</scope>
    <source>
        <strain evidence="8 9">7K107</strain>
    </source>
</reference>
<evidence type="ECO:0000256" key="4">
    <source>
        <dbReference type="ARBA" id="ARBA00022833"/>
    </source>
</evidence>
<sequence>MQVRAAVVARPGGAFVIESLDMEAPRHDEVLVRITASGMCRTDLHIRDQTYPVPLPVVAGHEGVGVVEEVGSAISSFRPGQRVILSYPRCDQCAACLAARPQYCAHGFALSFGGSRRDGSTALRDPRSAGPVHGHIFQQSSFASHALTWPSNLVPVPDGVPLEAMAPLACGMQTGAGAVVNVLRPAPGSSLLIVGCGSVGFAALMIAARLGLSHLIVVDPDPGRLRLARELGATCALDPRDGAVYDQIADICPDGVSYAIDTSASPDAISGAVAALAMDGTLVLLGAPPTGTTASVDLNTILNGRTIRGVIQGDAVPQLFIPSLIELHRRGLFPMDRIVTYYDFDQINQAAADMESGSTIKPVLRMPEQHS</sequence>
<dbReference type="SMART" id="SM00829">
    <property type="entry name" value="PKS_ER"/>
    <property type="match status" value="1"/>
</dbReference>
<dbReference type="PANTHER" id="PTHR43350">
    <property type="entry name" value="NAD-DEPENDENT ALCOHOL DEHYDROGENASE"/>
    <property type="match status" value="1"/>
</dbReference>
<dbReference type="SUPFAM" id="SSF50129">
    <property type="entry name" value="GroES-like"/>
    <property type="match status" value="1"/>
</dbReference>
<dbReference type="EMBL" id="POUA01000008">
    <property type="protein sequence ID" value="PZG56092.1"/>
    <property type="molecule type" value="Genomic_DNA"/>
</dbReference>
<evidence type="ECO:0000313" key="9">
    <source>
        <dbReference type="Proteomes" id="UP000248544"/>
    </source>
</evidence>
<comment type="caution">
    <text evidence="8">The sequence shown here is derived from an EMBL/GenBank/DDBJ whole genome shotgun (WGS) entry which is preliminary data.</text>
</comment>
<evidence type="ECO:0000256" key="5">
    <source>
        <dbReference type="ARBA" id="ARBA00023002"/>
    </source>
</evidence>
<dbReference type="CDD" id="cd08278">
    <property type="entry name" value="benzyl_alcohol_DH"/>
    <property type="match status" value="1"/>
</dbReference>
<dbReference type="InterPro" id="IPR002328">
    <property type="entry name" value="ADH_Zn_CS"/>
</dbReference>
<comment type="similarity">
    <text evidence="2 6">Belongs to the zinc-containing alcohol dehydrogenase family.</text>
</comment>
<organism evidence="8 9">
    <name type="scientific">Spongiactinospora gelatinilytica</name>
    <dbReference type="NCBI Taxonomy" id="2666298"/>
    <lineage>
        <taxon>Bacteria</taxon>
        <taxon>Bacillati</taxon>
        <taxon>Actinomycetota</taxon>
        <taxon>Actinomycetes</taxon>
        <taxon>Streptosporangiales</taxon>
        <taxon>Streptosporangiaceae</taxon>
        <taxon>Spongiactinospora</taxon>
    </lineage>
</organism>
<evidence type="ECO:0000256" key="3">
    <source>
        <dbReference type="ARBA" id="ARBA00022723"/>
    </source>
</evidence>
<evidence type="ECO:0000256" key="6">
    <source>
        <dbReference type="RuleBase" id="RU361277"/>
    </source>
</evidence>
<dbReference type="Proteomes" id="UP000248544">
    <property type="component" value="Unassembled WGS sequence"/>
</dbReference>
<evidence type="ECO:0000313" key="8">
    <source>
        <dbReference type="EMBL" id="PZG56092.1"/>
    </source>
</evidence>
<keyword evidence="3 6" id="KW-0479">Metal-binding</keyword>
<dbReference type="AlphaFoldDB" id="A0A2W2H6G2"/>
<comment type="cofactor">
    <cofactor evidence="1 6">
        <name>Zn(2+)</name>
        <dbReference type="ChEBI" id="CHEBI:29105"/>
    </cofactor>
</comment>
<dbReference type="PROSITE" id="PS00059">
    <property type="entry name" value="ADH_ZINC"/>
    <property type="match status" value="1"/>
</dbReference>
<dbReference type="InterPro" id="IPR020843">
    <property type="entry name" value="ER"/>
</dbReference>
<dbReference type="InterPro" id="IPR036291">
    <property type="entry name" value="NAD(P)-bd_dom_sf"/>
</dbReference>
<dbReference type="GO" id="GO:0016491">
    <property type="term" value="F:oxidoreductase activity"/>
    <property type="evidence" value="ECO:0007669"/>
    <property type="project" value="UniProtKB-KW"/>
</dbReference>
<proteinExistence type="inferred from homology"/>
<dbReference type="Pfam" id="PF08240">
    <property type="entry name" value="ADH_N"/>
    <property type="match status" value="1"/>
</dbReference>
<protein>
    <submittedName>
        <fullName evidence="8">Alcohol dehydrogenase</fullName>
    </submittedName>
</protein>
<evidence type="ECO:0000259" key="7">
    <source>
        <dbReference type="SMART" id="SM00829"/>
    </source>
</evidence>